<dbReference type="STRING" id="199441.BkAM31D_25270"/>
<protein>
    <recommendedName>
        <fullName evidence="4">DUF2232 domain-containing protein</fullName>
    </recommendedName>
</protein>
<reference evidence="2 3" key="1">
    <citation type="submission" date="2017-04" db="EMBL/GenBank/DDBJ databases">
        <title>Bacillus krulwichiae AM31D Genome sequencing and assembly.</title>
        <authorList>
            <person name="Krulwich T.A."/>
            <person name="Anastor L."/>
            <person name="Ehrlich R."/>
            <person name="Ehrlich G.D."/>
            <person name="Janto B."/>
        </authorList>
    </citation>
    <scope>NUCLEOTIDE SEQUENCE [LARGE SCALE GENOMIC DNA]</scope>
    <source>
        <strain evidence="2 3">AM31D</strain>
    </source>
</reference>
<keyword evidence="1" id="KW-1133">Transmembrane helix</keyword>
<dbReference type="Pfam" id="PF09991">
    <property type="entry name" value="DUF2232"/>
    <property type="match status" value="1"/>
</dbReference>
<evidence type="ECO:0000256" key="1">
    <source>
        <dbReference type="SAM" id="Phobius"/>
    </source>
</evidence>
<feature type="transmembrane region" description="Helical" evidence="1">
    <location>
        <begin position="243"/>
        <end position="269"/>
    </location>
</feature>
<gene>
    <name evidence="2" type="ORF">BkAM31D_25270</name>
</gene>
<dbReference type="InterPro" id="IPR018710">
    <property type="entry name" value="DUF2232"/>
</dbReference>
<proteinExistence type="predicted"/>
<evidence type="ECO:0008006" key="4">
    <source>
        <dbReference type="Google" id="ProtNLM"/>
    </source>
</evidence>
<dbReference type="PANTHER" id="PTHR41324:SF1">
    <property type="entry name" value="DUF2232 DOMAIN-CONTAINING PROTEIN"/>
    <property type="match status" value="1"/>
</dbReference>
<organism evidence="2 3">
    <name type="scientific">Halalkalibacter krulwichiae</name>
    <dbReference type="NCBI Taxonomy" id="199441"/>
    <lineage>
        <taxon>Bacteria</taxon>
        <taxon>Bacillati</taxon>
        <taxon>Bacillota</taxon>
        <taxon>Bacilli</taxon>
        <taxon>Bacillales</taxon>
        <taxon>Bacillaceae</taxon>
        <taxon>Halalkalibacter</taxon>
    </lineage>
</organism>
<feature type="transmembrane region" description="Helical" evidence="1">
    <location>
        <begin position="105"/>
        <end position="130"/>
    </location>
</feature>
<sequence>MFKRGVYVKNTRTLTEGALLASVFAVILLLTTYVPFVGIITVWALPVPFVIFTVRRGLKPGLMLWVVSLLLAFLIGGLVTVPTAFIFGSAGLVIGELYRRKLSGFSVLIGAGLIYTFNMLLIFLALVFVVGENPMQLAVDLTREQLEFAESTLGSFGQGEDQLAMMLEMIDTLVYLAPVMIVGVGITLAVITKLISYYVLKRLGHEVSALPAFRNWSFPKAFLWYYLIILILAMVGAEEGTMLFLVIWNLLPLLEIVVAVQGFAVIFYYFHQKKVAKVVPILIVATAILIPPLLYIVRIIGIIDLGFDLRKRMNGQKK</sequence>
<keyword evidence="3" id="KW-1185">Reference proteome</keyword>
<evidence type="ECO:0000313" key="3">
    <source>
        <dbReference type="Proteomes" id="UP000193006"/>
    </source>
</evidence>
<name>A0A1X9MHK0_9BACI</name>
<keyword evidence="1" id="KW-0472">Membrane</keyword>
<dbReference type="Proteomes" id="UP000193006">
    <property type="component" value="Chromosome"/>
</dbReference>
<feature type="transmembrane region" description="Helical" evidence="1">
    <location>
        <begin position="281"/>
        <end position="303"/>
    </location>
</feature>
<dbReference type="EMBL" id="CP020814">
    <property type="protein sequence ID" value="ARK32906.1"/>
    <property type="molecule type" value="Genomic_DNA"/>
</dbReference>
<evidence type="ECO:0000313" key="2">
    <source>
        <dbReference type="EMBL" id="ARK32906.1"/>
    </source>
</evidence>
<feature type="transmembrane region" description="Helical" evidence="1">
    <location>
        <begin position="221"/>
        <end position="237"/>
    </location>
</feature>
<feature type="transmembrane region" description="Helical" evidence="1">
    <location>
        <begin position="173"/>
        <end position="200"/>
    </location>
</feature>
<feature type="transmembrane region" description="Helical" evidence="1">
    <location>
        <begin position="20"/>
        <end position="45"/>
    </location>
</feature>
<dbReference type="AlphaFoldDB" id="A0A1X9MHK0"/>
<keyword evidence="1" id="KW-0812">Transmembrane</keyword>
<dbReference type="KEGG" id="bkw:BkAM31D_25270"/>
<dbReference type="PANTHER" id="PTHR41324">
    <property type="entry name" value="MEMBRANE PROTEIN-RELATED"/>
    <property type="match status" value="1"/>
</dbReference>
<accession>A0A1X9MHK0</accession>
<feature type="transmembrane region" description="Helical" evidence="1">
    <location>
        <begin position="65"/>
        <end position="93"/>
    </location>
</feature>